<dbReference type="EMBL" id="AOLY01000047">
    <property type="protein sequence ID" value="EMA27047.1"/>
    <property type="molecule type" value="Genomic_DNA"/>
</dbReference>
<evidence type="ECO:0000313" key="7">
    <source>
        <dbReference type="Proteomes" id="UP000011524"/>
    </source>
</evidence>
<accession>M0L0G6</accession>
<evidence type="ECO:0000259" key="5">
    <source>
        <dbReference type="Pfam" id="PF13458"/>
    </source>
</evidence>
<dbReference type="PRINTS" id="PR00337">
    <property type="entry name" value="LEUILEVALBP"/>
</dbReference>
<dbReference type="Gene3D" id="3.40.50.2300">
    <property type="match status" value="2"/>
</dbReference>
<evidence type="ECO:0000256" key="2">
    <source>
        <dbReference type="ARBA" id="ARBA00022729"/>
    </source>
</evidence>
<feature type="compositionally biased region" description="Gly residues" evidence="4">
    <location>
        <begin position="14"/>
        <end position="30"/>
    </location>
</feature>
<dbReference type="SUPFAM" id="SSF53822">
    <property type="entry name" value="Periplasmic binding protein-like I"/>
    <property type="match status" value="1"/>
</dbReference>
<reference evidence="6 7" key="1">
    <citation type="journal article" date="2014" name="PLoS Genet.">
        <title>Phylogenetically driven sequencing of extremely halophilic archaea reveals strategies for static and dynamic osmo-response.</title>
        <authorList>
            <person name="Becker E.A."/>
            <person name="Seitzer P.M."/>
            <person name="Tritt A."/>
            <person name="Larsen D."/>
            <person name="Krusor M."/>
            <person name="Yao A.I."/>
            <person name="Wu D."/>
            <person name="Madern D."/>
            <person name="Eisen J.A."/>
            <person name="Darling A.E."/>
            <person name="Facciotti M.T."/>
        </authorList>
    </citation>
    <scope>NUCLEOTIDE SEQUENCE [LARGE SCALE GENOMIC DNA]</scope>
    <source>
        <strain evidence="7">ATCC 49778 / DSM 6131 / JCM 7785 / NBRC 101032 / NCIMB 13157 / TR-1</strain>
    </source>
</reference>
<dbReference type="InterPro" id="IPR051010">
    <property type="entry name" value="BCAA_transport"/>
</dbReference>
<feature type="region of interest" description="Disordered" evidence="4">
    <location>
        <begin position="10"/>
        <end position="36"/>
    </location>
</feature>
<dbReference type="InterPro" id="IPR028081">
    <property type="entry name" value="Leu-bd"/>
</dbReference>
<dbReference type="InterPro" id="IPR000709">
    <property type="entry name" value="Leu_Ile_Val-bd"/>
</dbReference>
<evidence type="ECO:0000256" key="3">
    <source>
        <dbReference type="ARBA" id="ARBA00022970"/>
    </source>
</evidence>
<keyword evidence="7" id="KW-1185">Reference proteome</keyword>
<sequence length="403" mass="42455">MAATLVAGCLTGSSGDGGDDGGSSGDGDSGNSGEPIVISSLQPLSGPFSVYGPRHQAGAEFAAEQINADGGVRGREIEIRSVDTESSGQAAANSFTEAIEQDNAVAGIGPGASEAAIQASRVAEQNEVPMYLHAAGAVEVVPQESRYTFRTALPATPTVGRAQAQIIEDEGYNNIGVIYEDGVWGDEYSAAIEEYFPDGINLETDTAPIPETDFVPLLRQFSDDIEVFLGSGHPAGVSSLYPQMNEIGLDVDLFLGAITPMEADYNAIGESIGDSFASFNSTDMYSDDYAEIATTFNEENGGLFDHAQVNGYTAVQLIAQSIEDAGSAAPTDIAESTRTGAFDLLYGADIEYTEWGEPEGAVQIHNGFNLEESPEYWPDGDFAPEEVHRTDPLPAYEPGSLDI</sequence>
<keyword evidence="2" id="KW-0732">Signal</keyword>
<keyword evidence="1" id="KW-0813">Transport</keyword>
<evidence type="ECO:0000313" key="6">
    <source>
        <dbReference type="EMBL" id="EMA27047.1"/>
    </source>
</evidence>
<proteinExistence type="predicted"/>
<gene>
    <name evidence="6" type="ORF">C444_21121</name>
</gene>
<dbReference type="RefSeq" id="WP_004595055.1">
    <property type="nucleotide sequence ID" value="NZ_AOLY01000047.1"/>
</dbReference>
<dbReference type="STRING" id="1227453.C444_21121"/>
<dbReference type="PANTHER" id="PTHR30483:SF6">
    <property type="entry name" value="PERIPLASMIC BINDING PROTEIN OF ABC TRANSPORTER FOR NATURAL AMINO ACIDS"/>
    <property type="match status" value="1"/>
</dbReference>
<dbReference type="Pfam" id="PF13458">
    <property type="entry name" value="Peripla_BP_6"/>
    <property type="match status" value="1"/>
</dbReference>
<comment type="caution">
    <text evidence="6">The sequence shown here is derived from an EMBL/GenBank/DDBJ whole genome shotgun (WGS) entry which is preliminary data.</text>
</comment>
<evidence type="ECO:0000256" key="1">
    <source>
        <dbReference type="ARBA" id="ARBA00022448"/>
    </source>
</evidence>
<dbReference type="Proteomes" id="UP000011524">
    <property type="component" value="Unassembled WGS sequence"/>
</dbReference>
<dbReference type="GO" id="GO:0006865">
    <property type="term" value="P:amino acid transport"/>
    <property type="evidence" value="ECO:0007669"/>
    <property type="project" value="UniProtKB-KW"/>
</dbReference>
<dbReference type="eggNOG" id="arCOG01020">
    <property type="taxonomic scope" value="Archaea"/>
</dbReference>
<dbReference type="InterPro" id="IPR028082">
    <property type="entry name" value="Peripla_BP_I"/>
</dbReference>
<dbReference type="AlphaFoldDB" id="M0L0G6"/>
<organism evidence="6 7">
    <name type="scientific">Haloarcula japonica (strain ATCC 49778 / DSM 6131 / JCM 7785 / NBRC 101032 / NCIMB 13157 / TR-1)</name>
    <dbReference type="NCBI Taxonomy" id="1227453"/>
    <lineage>
        <taxon>Archaea</taxon>
        <taxon>Methanobacteriati</taxon>
        <taxon>Methanobacteriota</taxon>
        <taxon>Stenosarchaea group</taxon>
        <taxon>Halobacteria</taxon>
        <taxon>Halobacteriales</taxon>
        <taxon>Haloarculaceae</taxon>
        <taxon>Haloarcula</taxon>
    </lineage>
</organism>
<feature type="domain" description="Leucine-binding protein" evidence="5">
    <location>
        <begin position="35"/>
        <end position="360"/>
    </location>
</feature>
<name>M0L0G6_HALJT</name>
<evidence type="ECO:0000256" key="4">
    <source>
        <dbReference type="SAM" id="MobiDB-lite"/>
    </source>
</evidence>
<keyword evidence="3" id="KW-0029">Amino-acid transport</keyword>
<dbReference type="PANTHER" id="PTHR30483">
    <property type="entry name" value="LEUCINE-SPECIFIC-BINDING PROTEIN"/>
    <property type="match status" value="1"/>
</dbReference>
<dbReference type="PATRIC" id="fig|1227453.3.peg.4148"/>
<protein>
    <submittedName>
        <fullName evidence="6">Branched-chain amino acid ABC transporter substrate-binding protein</fullName>
    </submittedName>
</protein>